<name>A0A1G1WKZ0_9BACT</name>
<feature type="transmembrane region" description="Helical" evidence="1">
    <location>
        <begin position="9"/>
        <end position="30"/>
    </location>
</feature>
<comment type="caution">
    <text evidence="2">The sequence shown here is derived from an EMBL/GenBank/DDBJ whole genome shotgun (WGS) entry which is preliminary data.</text>
</comment>
<gene>
    <name evidence="2" type="ORF">A2Z42_02290</name>
</gene>
<evidence type="ECO:0000313" key="2">
    <source>
        <dbReference type="EMBL" id="OGY27887.1"/>
    </source>
</evidence>
<proteinExistence type="predicted"/>
<sequence length="119" mass="13473">MKLVDWKKYLIPPVAIYATIFLFISALIGFKIDQTALWIWIVTLVISIVGLYIATGYAKPANLQEGLKYGAVWVVVLVILDLILTLPFTGAEYFSDWRSYIPYVLTLVIPTVLASQKKY</sequence>
<keyword evidence="1" id="KW-1133">Transmembrane helix</keyword>
<reference evidence="2 3" key="1">
    <citation type="journal article" date="2016" name="Nat. Commun.">
        <title>Thousands of microbial genomes shed light on interconnected biogeochemical processes in an aquifer system.</title>
        <authorList>
            <person name="Anantharaman K."/>
            <person name="Brown C.T."/>
            <person name="Hug L.A."/>
            <person name="Sharon I."/>
            <person name="Castelle C.J."/>
            <person name="Probst A.J."/>
            <person name="Thomas B.C."/>
            <person name="Singh A."/>
            <person name="Wilkins M.J."/>
            <person name="Karaoz U."/>
            <person name="Brodie E.L."/>
            <person name="Williams K.H."/>
            <person name="Hubbard S.S."/>
            <person name="Banfield J.F."/>
        </authorList>
    </citation>
    <scope>NUCLEOTIDE SEQUENCE [LARGE SCALE GENOMIC DNA]</scope>
</reference>
<dbReference type="AlphaFoldDB" id="A0A1G1WKZ0"/>
<evidence type="ECO:0000313" key="3">
    <source>
        <dbReference type="Proteomes" id="UP000176645"/>
    </source>
</evidence>
<dbReference type="EMBL" id="MHCU01000019">
    <property type="protein sequence ID" value="OGY27887.1"/>
    <property type="molecule type" value="Genomic_DNA"/>
</dbReference>
<keyword evidence="1" id="KW-0812">Transmembrane</keyword>
<feature type="transmembrane region" description="Helical" evidence="1">
    <location>
        <begin position="36"/>
        <end position="58"/>
    </location>
</feature>
<keyword evidence="1" id="KW-0472">Membrane</keyword>
<accession>A0A1G1WKZ0</accession>
<protein>
    <submittedName>
        <fullName evidence="2">Uncharacterized protein</fullName>
    </submittedName>
</protein>
<dbReference type="Proteomes" id="UP000176645">
    <property type="component" value="Unassembled WGS sequence"/>
</dbReference>
<evidence type="ECO:0000256" key="1">
    <source>
        <dbReference type="SAM" id="Phobius"/>
    </source>
</evidence>
<feature type="transmembrane region" description="Helical" evidence="1">
    <location>
        <begin position="70"/>
        <end position="88"/>
    </location>
</feature>
<organism evidence="2 3">
    <name type="scientific">Candidatus Woykebacteria bacterium RBG_19FT_COMBO_43_10</name>
    <dbReference type="NCBI Taxonomy" id="1802598"/>
    <lineage>
        <taxon>Bacteria</taxon>
        <taxon>Candidatus Woykeibacteriota</taxon>
    </lineage>
</organism>